<dbReference type="PANTHER" id="PTHR44252:SF3">
    <property type="entry name" value="D-ERYTHRULOSE REDUCTASE-RELATED"/>
    <property type="match status" value="1"/>
</dbReference>
<protein>
    <submittedName>
        <fullName evidence="3">L-xylulose reductase-like protein</fullName>
    </submittedName>
</protein>
<accession>A0A443RTE9</accession>
<dbReference type="GO" id="GO:0006006">
    <property type="term" value="P:glucose metabolic process"/>
    <property type="evidence" value="ECO:0007669"/>
    <property type="project" value="TreeGrafter"/>
</dbReference>
<keyword evidence="4" id="KW-1185">Reference proteome</keyword>
<comment type="caution">
    <text evidence="3">The sequence shown here is derived from an EMBL/GenBank/DDBJ whole genome shotgun (WGS) entry which is preliminary data.</text>
</comment>
<dbReference type="PRINTS" id="PR00081">
    <property type="entry name" value="GDHRDH"/>
</dbReference>
<evidence type="ECO:0000313" key="4">
    <source>
        <dbReference type="Proteomes" id="UP000288716"/>
    </source>
</evidence>
<evidence type="ECO:0000313" key="3">
    <source>
        <dbReference type="EMBL" id="RWS18534.1"/>
    </source>
</evidence>
<dbReference type="EMBL" id="NCKV01038288">
    <property type="protein sequence ID" value="RWS18534.1"/>
    <property type="molecule type" value="Genomic_DNA"/>
</dbReference>
<organism evidence="3 4">
    <name type="scientific">Leptotrombidium deliense</name>
    <dbReference type="NCBI Taxonomy" id="299467"/>
    <lineage>
        <taxon>Eukaryota</taxon>
        <taxon>Metazoa</taxon>
        <taxon>Ecdysozoa</taxon>
        <taxon>Arthropoda</taxon>
        <taxon>Chelicerata</taxon>
        <taxon>Arachnida</taxon>
        <taxon>Acari</taxon>
        <taxon>Acariformes</taxon>
        <taxon>Trombidiformes</taxon>
        <taxon>Prostigmata</taxon>
        <taxon>Anystina</taxon>
        <taxon>Parasitengona</taxon>
        <taxon>Trombiculoidea</taxon>
        <taxon>Trombiculidae</taxon>
        <taxon>Leptotrombidium</taxon>
    </lineage>
</organism>
<dbReference type="InterPro" id="IPR051737">
    <property type="entry name" value="L-xylulose/Carbonyl_redctase"/>
</dbReference>
<dbReference type="Gene3D" id="3.40.50.720">
    <property type="entry name" value="NAD(P)-binding Rossmann-like Domain"/>
    <property type="match status" value="1"/>
</dbReference>
<dbReference type="InterPro" id="IPR002347">
    <property type="entry name" value="SDR_fam"/>
</dbReference>
<dbReference type="GO" id="GO:0050038">
    <property type="term" value="F:L-xylulose reductase (NADPH) activity"/>
    <property type="evidence" value="ECO:0007669"/>
    <property type="project" value="TreeGrafter"/>
</dbReference>
<dbReference type="AlphaFoldDB" id="A0A443RTE9"/>
<evidence type="ECO:0000256" key="1">
    <source>
        <dbReference type="ARBA" id="ARBA00006484"/>
    </source>
</evidence>
<sequence>SKAAIREHLVYGATKAAVDQITRISALELGQHQIRVNAVNPTVVWTDLGKMVWSDPAKSQPLIDRIPLHRFNEVKDVVNTIVYLLSDKADMITGACIPVDGGYTAC</sequence>
<gene>
    <name evidence="3" type="ORF">B4U80_07200</name>
</gene>
<dbReference type="InterPro" id="IPR036291">
    <property type="entry name" value="NAD(P)-bd_dom_sf"/>
</dbReference>
<dbReference type="SUPFAM" id="SSF51735">
    <property type="entry name" value="NAD(P)-binding Rossmann-fold domains"/>
    <property type="match status" value="1"/>
</dbReference>
<dbReference type="OrthoDB" id="1393670at2759"/>
<dbReference type="GO" id="GO:0005997">
    <property type="term" value="P:xylulose metabolic process"/>
    <property type="evidence" value="ECO:0007669"/>
    <property type="project" value="TreeGrafter"/>
</dbReference>
<dbReference type="Proteomes" id="UP000288716">
    <property type="component" value="Unassembled WGS sequence"/>
</dbReference>
<dbReference type="PANTHER" id="PTHR44252">
    <property type="entry name" value="D-ERYTHRULOSE REDUCTASE"/>
    <property type="match status" value="1"/>
</dbReference>
<comment type="similarity">
    <text evidence="1">Belongs to the short-chain dehydrogenases/reductases (SDR) family.</text>
</comment>
<proteinExistence type="inferred from homology"/>
<name>A0A443RTE9_9ACAR</name>
<keyword evidence="2" id="KW-0521">NADP</keyword>
<dbReference type="STRING" id="299467.A0A443RTE9"/>
<evidence type="ECO:0000256" key="2">
    <source>
        <dbReference type="ARBA" id="ARBA00022857"/>
    </source>
</evidence>
<dbReference type="Pfam" id="PF13561">
    <property type="entry name" value="adh_short_C2"/>
    <property type="match status" value="1"/>
</dbReference>
<feature type="non-terminal residue" evidence="3">
    <location>
        <position position="1"/>
    </location>
</feature>
<dbReference type="VEuPathDB" id="VectorBase:LDEU013506"/>
<dbReference type="GO" id="GO:0004090">
    <property type="term" value="F:carbonyl reductase (NADPH) activity"/>
    <property type="evidence" value="ECO:0007669"/>
    <property type="project" value="TreeGrafter"/>
</dbReference>
<reference evidence="3 4" key="1">
    <citation type="journal article" date="2018" name="Gigascience">
        <title>Genomes of trombidid mites reveal novel predicted allergens and laterally-transferred genes associated with secondary metabolism.</title>
        <authorList>
            <person name="Dong X."/>
            <person name="Chaisiri K."/>
            <person name="Xia D."/>
            <person name="Armstrong S.D."/>
            <person name="Fang Y."/>
            <person name="Donnelly M.J."/>
            <person name="Kadowaki T."/>
            <person name="McGarry J.W."/>
            <person name="Darby A.C."/>
            <person name="Makepeace B.L."/>
        </authorList>
    </citation>
    <scope>NUCLEOTIDE SEQUENCE [LARGE SCALE GENOMIC DNA]</scope>
    <source>
        <strain evidence="3">UoL-UT</strain>
    </source>
</reference>